<dbReference type="PANTHER" id="PTHR42784:SF1">
    <property type="entry name" value="PYRANOSE 2-OXIDASE"/>
    <property type="match status" value="1"/>
</dbReference>
<dbReference type="Proteomes" id="UP000002316">
    <property type="component" value="Chromosome 11"/>
</dbReference>
<comment type="similarity">
    <text evidence="2">Belongs to the GMC oxidoreductase family.</text>
</comment>
<feature type="chain" id="PRO_5003006021" evidence="6">
    <location>
        <begin position="22"/>
        <end position="618"/>
    </location>
</feature>
<dbReference type="RefSeq" id="XP_011780729.1">
    <property type="nucleotide sequence ID" value="XM_011782427.1"/>
</dbReference>
<dbReference type="GeneID" id="23866780"/>
<evidence type="ECO:0000313" key="7">
    <source>
        <dbReference type="EMBL" id="CBH18465.1"/>
    </source>
</evidence>
<evidence type="ECO:0000256" key="1">
    <source>
        <dbReference type="ARBA" id="ARBA00001974"/>
    </source>
</evidence>
<dbReference type="Gene3D" id="3.30.410.40">
    <property type="match status" value="1"/>
</dbReference>
<dbReference type="GO" id="GO:0016491">
    <property type="term" value="F:oxidoreductase activity"/>
    <property type="evidence" value="ECO:0007669"/>
    <property type="project" value="UniProtKB-KW"/>
</dbReference>
<dbReference type="SUPFAM" id="SSF51905">
    <property type="entry name" value="FAD/NAD(P)-binding domain"/>
    <property type="match status" value="1"/>
</dbReference>
<dbReference type="InterPro" id="IPR051473">
    <property type="entry name" value="P2Ox-like"/>
</dbReference>
<dbReference type="KEGG" id="tbg:TbgDal_XI15840"/>
<reference evidence="8" key="1">
    <citation type="journal article" date="2010" name="PLoS Negl. Trop. Dis.">
        <title>The genome sequence of Trypanosoma brucei gambiense, causative agent of chronic human african trypanosomiasis.</title>
        <authorList>
            <person name="Jackson A.P."/>
            <person name="Sanders M."/>
            <person name="Berry A."/>
            <person name="McQuillan J."/>
            <person name="Aslett M.A."/>
            <person name="Quail M.A."/>
            <person name="Chukualim B."/>
            <person name="Capewell P."/>
            <person name="MacLeod A."/>
            <person name="Melville S.E."/>
            <person name="Gibson W."/>
            <person name="Barry J.D."/>
            <person name="Berriman M."/>
            <person name="Hertz-Fowler C."/>
        </authorList>
    </citation>
    <scope>NUCLEOTIDE SEQUENCE [LARGE SCALE GENOMIC DNA]</scope>
    <source>
        <strain evidence="8">MHOM/CI/86/DAL972</strain>
    </source>
</reference>
<gene>
    <name evidence="7" type="ORF">TbgDal_XI15840</name>
</gene>
<keyword evidence="5" id="KW-0560">Oxidoreductase</keyword>
<dbReference type="PANTHER" id="PTHR42784">
    <property type="entry name" value="PYRANOSE 2-OXIDASE"/>
    <property type="match status" value="1"/>
</dbReference>
<dbReference type="EMBL" id="FN554974">
    <property type="protein sequence ID" value="CBH18465.1"/>
    <property type="molecule type" value="Genomic_DNA"/>
</dbReference>
<accession>D0A9W4</accession>
<evidence type="ECO:0000256" key="4">
    <source>
        <dbReference type="ARBA" id="ARBA00022827"/>
    </source>
</evidence>
<evidence type="ECO:0000256" key="3">
    <source>
        <dbReference type="ARBA" id="ARBA00022630"/>
    </source>
</evidence>
<proteinExistence type="inferred from homology"/>
<dbReference type="InterPro" id="IPR036188">
    <property type="entry name" value="FAD/NAD-bd_sf"/>
</dbReference>
<keyword evidence="6" id="KW-0732">Signal</keyword>
<dbReference type="OrthoDB" id="269227at2759"/>
<evidence type="ECO:0000256" key="6">
    <source>
        <dbReference type="SAM" id="SignalP"/>
    </source>
</evidence>
<evidence type="ECO:0000256" key="2">
    <source>
        <dbReference type="ARBA" id="ARBA00010790"/>
    </source>
</evidence>
<evidence type="ECO:0000313" key="8">
    <source>
        <dbReference type="Proteomes" id="UP000002316"/>
    </source>
</evidence>
<dbReference type="Gene3D" id="3.50.50.60">
    <property type="entry name" value="FAD/NAD(P)-binding domain"/>
    <property type="match status" value="2"/>
</dbReference>
<protein>
    <submittedName>
        <fullName evidence="7">Uncharacterized protein</fullName>
    </submittedName>
</protein>
<dbReference type="Pfam" id="PF13450">
    <property type="entry name" value="NAD_binding_8"/>
    <property type="match status" value="1"/>
</dbReference>
<feature type="signal peptide" evidence="6">
    <location>
        <begin position="1"/>
        <end position="21"/>
    </location>
</feature>
<dbReference type="VEuPathDB" id="TriTrypDB:Tbg972.11.15840"/>
<sequence>MLLVALFIAAAVVIIVHHCATTLFPHIQKMCDARHNRVTCTEVDYIVIGAGPGGIAAAQHLLQHDPQGRVLIVERGEDPSPGGVFASLHNFFQPYDLLCHTLDLVGSRFGELFYIRHPLRRCSSASCSICDDASTSVSPRLSNFVEHRRGRGLGGTSIIDWAMYFPSIPVEPAARNHAGFEDLQAVPHRLARGRNPLSWAFAEAAAVVTDRRGSPAGAESSVDRKCGDQPSLLRIDGNGRRIFLFNHMLKNEGDRLTVLSGTEVVGMTTSDDGEAIVCVKCKPKDQEPFTVSVRRGVILSGGTFGTPNLLKGVLSKPPGPYLSRDSIAVPLIFQALPGLSDDRVNIHSFVAHTGLWFGGRGPLLNPFCDTLAAIDVPSLGPRAKLVIFLLPFGGRDSLAYGRLGFNYVFGAFREGFTMLITLSGVEDIRFDVSDTQKEGATEGSNAHFSVIDEKMRHKVSNAFIDGMKFCRQVVAEAPLRYLTTGCEAADVMLFRDAVQMKEYVRVLCPSRRKLTEGQRAHARGVLLWVKEMVSRQDYMEEYVRRHAMWLGFASGGCEQVLPADGGLRVACMRNLFIGDCTAVADAMWRAGGCDTLRAGSVATAVAVGKAAAAELLSI</sequence>
<keyword evidence="3" id="KW-0285">Flavoprotein</keyword>
<organism evidence="7 8">
    <name type="scientific">Trypanosoma brucei gambiense (strain MHOM/CI/86/DAL972)</name>
    <dbReference type="NCBI Taxonomy" id="679716"/>
    <lineage>
        <taxon>Eukaryota</taxon>
        <taxon>Discoba</taxon>
        <taxon>Euglenozoa</taxon>
        <taxon>Kinetoplastea</taxon>
        <taxon>Metakinetoplastina</taxon>
        <taxon>Trypanosomatida</taxon>
        <taxon>Trypanosomatidae</taxon>
        <taxon>Trypanosoma</taxon>
    </lineage>
</organism>
<comment type="cofactor">
    <cofactor evidence="1">
        <name>FAD</name>
        <dbReference type="ChEBI" id="CHEBI:57692"/>
    </cofactor>
</comment>
<keyword evidence="4" id="KW-0274">FAD</keyword>
<evidence type="ECO:0000256" key="5">
    <source>
        <dbReference type="ARBA" id="ARBA00023002"/>
    </source>
</evidence>
<dbReference type="AlphaFoldDB" id="D0A9W4"/>
<name>D0A9W4_TRYB9</name>